<keyword evidence="4" id="KW-1185">Reference proteome</keyword>
<proteinExistence type="predicted"/>
<evidence type="ECO:0000313" key="3">
    <source>
        <dbReference type="EMBL" id="PLW20585.1"/>
    </source>
</evidence>
<dbReference type="InterPro" id="IPR019446">
    <property type="entry name" value="BMT5-like"/>
</dbReference>
<feature type="region of interest" description="Disordered" evidence="1">
    <location>
        <begin position="1"/>
        <end position="85"/>
    </location>
</feature>
<feature type="domain" description="25S rRNA (uridine-N(3))-methyltransferase BMT5-like" evidence="2">
    <location>
        <begin position="139"/>
        <end position="352"/>
    </location>
</feature>
<dbReference type="EMBL" id="PGCJ01000794">
    <property type="protein sequence ID" value="PLW20585.1"/>
    <property type="molecule type" value="Genomic_DNA"/>
</dbReference>
<dbReference type="OrthoDB" id="273345at2759"/>
<feature type="compositionally biased region" description="Basic residues" evidence="1">
    <location>
        <begin position="271"/>
        <end position="291"/>
    </location>
</feature>
<dbReference type="GO" id="GO:0070475">
    <property type="term" value="P:rRNA base methylation"/>
    <property type="evidence" value="ECO:0007669"/>
    <property type="project" value="InterPro"/>
</dbReference>
<comment type="caution">
    <text evidence="3">The sequence shown here is derived from an EMBL/GenBank/DDBJ whole genome shotgun (WGS) entry which is preliminary data.</text>
</comment>
<dbReference type="PANTHER" id="PTHR11538">
    <property type="entry name" value="PHENYLALANYL-TRNA SYNTHETASE"/>
    <property type="match status" value="1"/>
</dbReference>
<evidence type="ECO:0000256" key="1">
    <source>
        <dbReference type="SAM" id="MobiDB-lite"/>
    </source>
</evidence>
<feature type="compositionally biased region" description="Polar residues" evidence="1">
    <location>
        <begin position="30"/>
        <end position="49"/>
    </location>
</feature>
<sequence length="420" mass="47624">MGKKKSSLSRALQNAQEQKQRAQKEEAKKLNQQQKQPKHLNNSNANKPNAQRPVPVARVQQKSRPTTDTHSHDAHHEKKYLDCEPTTTQRNDIELPEASCQTTAPDVDIGSHSIGHSVDQHKSHTKPRLSMVNKNDQVLLVGEGNFSFTVSLLVEYSHPGNLITASTIDTKETVLKKYPDSEAILEFLEEKKVRVLFELDGCKLNEDKRIKKLKIQFDKVIFNFPHVGGSEPDQDRNIRANQILILRFFRSVSTLLFQPDGWTLGQDLDRNKKRPKSATKTGKKLKSHARRPSASCDSDDLDHLESGQELDPEMDLPVRKPGSVLITAGTCPPYSFWDVPALAKNGNILAHKILYPAHPNLKQKGEQPVYKLIRSFHFDKSINTDGSHTYQHRQTNGFKSCQKDTRPVNPRTWEFELSSL</sequence>
<dbReference type="Pfam" id="PF10354">
    <property type="entry name" value="BMT5-like"/>
    <property type="match status" value="1"/>
</dbReference>
<dbReference type="PANTHER" id="PTHR11538:SF26">
    <property type="entry name" value="FERREDOXIN-FOLD ANTICODON-BINDING DOMAIN-CONTAINING PROTEIN 1"/>
    <property type="match status" value="1"/>
</dbReference>
<accession>A0A2N5T541</accession>
<feature type="compositionally biased region" description="Basic and acidic residues" evidence="1">
    <location>
        <begin position="18"/>
        <end position="29"/>
    </location>
</feature>
<dbReference type="GO" id="GO:0070042">
    <property type="term" value="F:rRNA (uridine-N3-)-methyltransferase activity"/>
    <property type="evidence" value="ECO:0007669"/>
    <property type="project" value="InterPro"/>
</dbReference>
<dbReference type="AlphaFoldDB" id="A0A2N5T541"/>
<name>A0A2N5T541_9BASI</name>
<reference evidence="3 4" key="1">
    <citation type="submission" date="2017-11" db="EMBL/GenBank/DDBJ databases">
        <title>De novo assembly and phasing of dikaryotic genomes from two isolates of Puccinia coronata f. sp. avenae, the causal agent of oat crown rust.</title>
        <authorList>
            <person name="Miller M.E."/>
            <person name="Zhang Y."/>
            <person name="Omidvar V."/>
            <person name="Sperschneider J."/>
            <person name="Schwessinger B."/>
            <person name="Raley C."/>
            <person name="Palmer J.M."/>
            <person name="Garnica D."/>
            <person name="Upadhyaya N."/>
            <person name="Rathjen J."/>
            <person name="Taylor J.M."/>
            <person name="Park R.F."/>
            <person name="Dodds P.N."/>
            <person name="Hirsch C.D."/>
            <person name="Kianian S.F."/>
            <person name="Figueroa M."/>
        </authorList>
    </citation>
    <scope>NUCLEOTIDE SEQUENCE [LARGE SCALE GENOMIC DNA]</scope>
    <source>
        <strain evidence="3">12NC29</strain>
    </source>
</reference>
<dbReference type="GO" id="GO:0005737">
    <property type="term" value="C:cytoplasm"/>
    <property type="evidence" value="ECO:0007669"/>
    <property type="project" value="TreeGrafter"/>
</dbReference>
<feature type="compositionally biased region" description="Basic and acidic residues" evidence="1">
    <location>
        <begin position="65"/>
        <end position="82"/>
    </location>
</feature>
<evidence type="ECO:0000313" key="4">
    <source>
        <dbReference type="Proteomes" id="UP000235388"/>
    </source>
</evidence>
<dbReference type="Proteomes" id="UP000235388">
    <property type="component" value="Unassembled WGS sequence"/>
</dbReference>
<protein>
    <recommendedName>
        <fullName evidence="2">25S rRNA (uridine-N(3))-methyltransferase BMT5-like domain-containing protein</fullName>
    </recommendedName>
</protein>
<organism evidence="3 4">
    <name type="scientific">Puccinia coronata f. sp. avenae</name>
    <dbReference type="NCBI Taxonomy" id="200324"/>
    <lineage>
        <taxon>Eukaryota</taxon>
        <taxon>Fungi</taxon>
        <taxon>Dikarya</taxon>
        <taxon>Basidiomycota</taxon>
        <taxon>Pucciniomycotina</taxon>
        <taxon>Pucciniomycetes</taxon>
        <taxon>Pucciniales</taxon>
        <taxon>Pucciniaceae</taxon>
        <taxon>Puccinia</taxon>
    </lineage>
</organism>
<dbReference type="STRING" id="200324.A0A2N5T541"/>
<evidence type="ECO:0000259" key="2">
    <source>
        <dbReference type="Pfam" id="PF10354"/>
    </source>
</evidence>
<gene>
    <name evidence="3" type="ORF">PCANC_06064</name>
</gene>
<feature type="region of interest" description="Disordered" evidence="1">
    <location>
        <begin position="267"/>
        <end position="316"/>
    </location>
</feature>